<dbReference type="EMBL" id="JAUSRG010000022">
    <property type="protein sequence ID" value="MDP9907482.1"/>
    <property type="molecule type" value="Genomic_DNA"/>
</dbReference>
<keyword evidence="4" id="KW-1185">Reference proteome</keyword>
<proteinExistence type="predicted"/>
<comment type="caution">
    <text evidence="2">The sequence shown here is derived from an EMBL/GenBank/DDBJ whole genome shotgun (WGS) entry which is preliminary data.</text>
</comment>
<feature type="region of interest" description="Disordered" evidence="1">
    <location>
        <begin position="14"/>
        <end position="34"/>
    </location>
</feature>
<reference evidence="2 4" key="1">
    <citation type="submission" date="2023-07" db="EMBL/GenBank/DDBJ databases">
        <title>Sorghum-associated microbial communities from plants grown in Nebraska, USA.</title>
        <authorList>
            <person name="Schachtman D."/>
        </authorList>
    </citation>
    <scope>NUCLEOTIDE SEQUENCE</scope>
    <source>
        <strain evidence="2">DS1006</strain>
        <strain evidence="3 4">DS1016</strain>
    </source>
</reference>
<protein>
    <submittedName>
        <fullName evidence="2">Uncharacterized protein</fullName>
    </submittedName>
</protein>
<dbReference type="AlphaFoldDB" id="A0AAW8DMB7"/>
<sequence length="68" mass="7405">MKYHVMFPDFSGFQIDMPRPGSTPESRKQGTGGCMRSACTDLWPDSMAKDATAQDFSIGRLTVGGPPH</sequence>
<evidence type="ECO:0000313" key="4">
    <source>
        <dbReference type="Proteomes" id="UP001230951"/>
    </source>
</evidence>
<evidence type="ECO:0000313" key="3">
    <source>
        <dbReference type="EMBL" id="MDQ0183099.1"/>
    </source>
</evidence>
<dbReference type="Proteomes" id="UP001242995">
    <property type="component" value="Unassembled WGS sequence"/>
</dbReference>
<dbReference type="Proteomes" id="UP001230951">
    <property type="component" value="Unassembled WGS sequence"/>
</dbReference>
<evidence type="ECO:0000313" key="5">
    <source>
        <dbReference type="Proteomes" id="UP001242995"/>
    </source>
</evidence>
<accession>A0AAW8DMB7</accession>
<name>A0AAW8DMB7_9MICC</name>
<evidence type="ECO:0000313" key="2">
    <source>
        <dbReference type="EMBL" id="MDP9907482.1"/>
    </source>
</evidence>
<dbReference type="EMBL" id="JAUSTF010000020">
    <property type="protein sequence ID" value="MDQ0183099.1"/>
    <property type="molecule type" value="Genomic_DNA"/>
</dbReference>
<gene>
    <name evidence="2" type="ORF">J2S90_004476</name>
    <name evidence="3" type="ORF">J2S93_004558</name>
</gene>
<evidence type="ECO:0000256" key="1">
    <source>
        <dbReference type="SAM" id="MobiDB-lite"/>
    </source>
</evidence>
<dbReference type="RefSeq" id="WP_059388340.1">
    <property type="nucleotide sequence ID" value="NZ_JAUSRG010000022.1"/>
</dbReference>
<organism evidence="2 5">
    <name type="scientific">Arthrobacter bambusae</name>
    <dbReference type="NCBI Taxonomy" id="1338426"/>
    <lineage>
        <taxon>Bacteria</taxon>
        <taxon>Bacillati</taxon>
        <taxon>Actinomycetota</taxon>
        <taxon>Actinomycetes</taxon>
        <taxon>Micrococcales</taxon>
        <taxon>Micrococcaceae</taxon>
        <taxon>Arthrobacter</taxon>
    </lineage>
</organism>